<evidence type="ECO:0000256" key="8">
    <source>
        <dbReference type="ARBA" id="ARBA00023170"/>
    </source>
</evidence>
<keyword evidence="4 12" id="KW-0812">Transmembrane</keyword>
<keyword evidence="6" id="KW-0406">Ion transport</keyword>
<dbReference type="EMBL" id="OE842906">
    <property type="protein sequence ID" value="CAD7601762.1"/>
    <property type="molecule type" value="Genomic_DNA"/>
</dbReference>
<feature type="transmembrane region" description="Helical" evidence="12">
    <location>
        <begin position="145"/>
        <end position="167"/>
    </location>
</feature>
<evidence type="ECO:0000256" key="7">
    <source>
        <dbReference type="ARBA" id="ARBA00023136"/>
    </source>
</evidence>
<evidence type="ECO:0000256" key="11">
    <source>
        <dbReference type="ARBA" id="ARBA00023303"/>
    </source>
</evidence>
<evidence type="ECO:0000259" key="13">
    <source>
        <dbReference type="SMART" id="SM00079"/>
    </source>
</evidence>
<comment type="similarity">
    <text evidence="2">Belongs to the glutamate-gated ion channel (TC 1.A.10.1) family.</text>
</comment>
<proteinExistence type="inferred from homology"/>
<evidence type="ECO:0000256" key="6">
    <source>
        <dbReference type="ARBA" id="ARBA00023065"/>
    </source>
</evidence>
<dbReference type="AlphaFoldDB" id="A0A7R9K2V0"/>
<evidence type="ECO:0000256" key="4">
    <source>
        <dbReference type="ARBA" id="ARBA00022692"/>
    </source>
</evidence>
<accession>A0A7R9K2V0</accession>
<dbReference type="InterPro" id="IPR001320">
    <property type="entry name" value="Iontro_rcpt_C"/>
</dbReference>
<dbReference type="Pfam" id="PF00060">
    <property type="entry name" value="Lig_chan"/>
    <property type="match status" value="1"/>
</dbReference>
<comment type="subcellular location">
    <subcellularLocation>
        <location evidence="1">Membrane</location>
        <topology evidence="1">Multi-pass membrane protein</topology>
    </subcellularLocation>
</comment>
<evidence type="ECO:0000256" key="9">
    <source>
        <dbReference type="ARBA" id="ARBA00023180"/>
    </source>
</evidence>
<organism evidence="14">
    <name type="scientific">Timema genevievae</name>
    <name type="common">Walking stick</name>
    <dbReference type="NCBI Taxonomy" id="629358"/>
    <lineage>
        <taxon>Eukaryota</taxon>
        <taxon>Metazoa</taxon>
        <taxon>Ecdysozoa</taxon>
        <taxon>Arthropoda</taxon>
        <taxon>Hexapoda</taxon>
        <taxon>Insecta</taxon>
        <taxon>Pterygota</taxon>
        <taxon>Neoptera</taxon>
        <taxon>Polyneoptera</taxon>
        <taxon>Phasmatodea</taxon>
        <taxon>Timematodea</taxon>
        <taxon>Timematoidea</taxon>
        <taxon>Timematidae</taxon>
        <taxon>Timema</taxon>
    </lineage>
</organism>
<feature type="domain" description="Ionotropic glutamate receptor C-terminal" evidence="13">
    <location>
        <begin position="99"/>
        <end position="309"/>
    </location>
</feature>
<keyword evidence="5 12" id="KW-1133">Transmembrane helix</keyword>
<gene>
    <name evidence="14" type="ORF">TGEB3V08_LOCUS8060</name>
</gene>
<dbReference type="GO" id="GO:0016020">
    <property type="term" value="C:membrane"/>
    <property type="evidence" value="ECO:0007669"/>
    <property type="project" value="UniProtKB-SubCell"/>
</dbReference>
<dbReference type="SMART" id="SM00079">
    <property type="entry name" value="PBPe"/>
    <property type="match status" value="1"/>
</dbReference>
<evidence type="ECO:0000256" key="2">
    <source>
        <dbReference type="ARBA" id="ARBA00008685"/>
    </source>
</evidence>
<protein>
    <recommendedName>
        <fullName evidence="13">Ionotropic glutamate receptor C-terminal domain-containing protein</fullName>
    </recommendedName>
</protein>
<evidence type="ECO:0000256" key="5">
    <source>
        <dbReference type="ARBA" id="ARBA00022989"/>
    </source>
</evidence>
<dbReference type="Gene3D" id="3.40.190.10">
    <property type="entry name" value="Periplasmic binding protein-like II"/>
    <property type="match status" value="1"/>
</dbReference>
<feature type="transmembrane region" description="Helical" evidence="12">
    <location>
        <begin position="338"/>
        <end position="358"/>
    </location>
</feature>
<evidence type="ECO:0000313" key="14">
    <source>
        <dbReference type="EMBL" id="CAD7601762.1"/>
    </source>
</evidence>
<evidence type="ECO:0000256" key="3">
    <source>
        <dbReference type="ARBA" id="ARBA00022448"/>
    </source>
</evidence>
<keyword evidence="10" id="KW-1071">Ligand-gated ion channel</keyword>
<dbReference type="Gene3D" id="1.10.287.70">
    <property type="match status" value="2"/>
</dbReference>
<evidence type="ECO:0000256" key="1">
    <source>
        <dbReference type="ARBA" id="ARBA00004141"/>
    </source>
</evidence>
<dbReference type="GO" id="GO:0015276">
    <property type="term" value="F:ligand-gated monoatomic ion channel activity"/>
    <property type="evidence" value="ECO:0007669"/>
    <property type="project" value="InterPro"/>
</dbReference>
<evidence type="ECO:0000256" key="12">
    <source>
        <dbReference type="SAM" id="Phobius"/>
    </source>
</evidence>
<dbReference type="SUPFAM" id="SSF53850">
    <property type="entry name" value="Periplasmic binding protein-like II"/>
    <property type="match status" value="1"/>
</dbReference>
<dbReference type="PANTHER" id="PTHR18966">
    <property type="entry name" value="IONOTROPIC GLUTAMATE RECEPTOR"/>
    <property type="match status" value="1"/>
</dbReference>
<keyword evidence="9" id="KW-0325">Glycoprotein</keyword>
<keyword evidence="7 12" id="KW-0472">Membrane</keyword>
<keyword evidence="8" id="KW-0675">Receptor</keyword>
<name>A0A7R9K2V0_TIMGE</name>
<keyword evidence="11" id="KW-0407">Ion channel</keyword>
<reference evidence="14" key="1">
    <citation type="submission" date="2020-11" db="EMBL/GenBank/DDBJ databases">
        <authorList>
            <person name="Tran Van P."/>
        </authorList>
    </citation>
    <scope>NUCLEOTIDE SEQUENCE</scope>
</reference>
<evidence type="ECO:0000256" key="10">
    <source>
        <dbReference type="ARBA" id="ARBA00023286"/>
    </source>
</evidence>
<sequence length="411" mass="45854">MLETCALIVSCRASPREWGNPHPCNRRPEELENSFNMLTCLWFSIGSLMAQGCDILPKITPYEWNNPHPCNPEPEELENNLSLNNCIWHNLGSLMQQGSDIAPQTPYHDETPGSSCDLPKIGIISGSYTLPMVGRAVSTRMVAGMWWFFTLIMISSYTANLAAFLTITRMESTIKSAEDLAEQTKVKFGPMRGGSTASFFSNSNHTLYQRMWAMMQQAKPDVFAESNIEGVERVQKAKGRYAFFMESVSIEYEIERRCELTQINGLLDQKGYGIALPINSPYRSLVSGAVLKLSENGVLGELKNKWWKKNGGGKCDVSGEAEGGTNNELTMANVGGMFVVLVVGCCAAFLVAILEFLWNCRKIAVERKITPCEAMVSELKFALNFTEITKPVEKPQEDDYVSRSIIYHNTT</sequence>
<dbReference type="InterPro" id="IPR015683">
    <property type="entry name" value="Ionotropic_Glu_rcpt"/>
</dbReference>
<keyword evidence="3" id="KW-0813">Transport</keyword>
<dbReference type="FunFam" id="3.40.190.10:FF:000061">
    <property type="entry name" value="Glutamate receptor, ionotropic kainate"/>
    <property type="match status" value="1"/>
</dbReference>